<dbReference type="OrthoDB" id="9784101at2"/>
<dbReference type="CDD" id="cd02440">
    <property type="entry name" value="AdoMet_MTases"/>
    <property type="match status" value="1"/>
</dbReference>
<dbReference type="RefSeq" id="WP_075364321.1">
    <property type="nucleotide sequence ID" value="NZ_MLBF01000008.1"/>
</dbReference>
<dbReference type="InterPro" id="IPR029063">
    <property type="entry name" value="SAM-dependent_MTases_sf"/>
</dbReference>
<dbReference type="Gene3D" id="3.40.50.150">
    <property type="entry name" value="Vaccinia Virus protein VP39"/>
    <property type="match status" value="1"/>
</dbReference>
<sequence>MSTHQNFHHHNHEQREKILPPAKILSRFGLKDGQYLADLGCGQGYFTLKAAEIIGVQGKIKAVDINTERLQFLRQSAQECGLAERIETYLAQGESIPLPDKDVDIALISNVLHELQDPLNYLRNTQRILRNNGEIWVIEWQKKETPMGPQLSERRSQEEWVTILEQAGFEDIWVQIFNPAHILFRGKASESI</sequence>
<dbReference type="SUPFAM" id="SSF53335">
    <property type="entry name" value="S-adenosyl-L-methionine-dependent methyltransferases"/>
    <property type="match status" value="1"/>
</dbReference>
<dbReference type="AlphaFoldDB" id="A0A1Q8QZ25"/>
<gene>
    <name evidence="2" type="ORF">DSOL_1635</name>
</gene>
<keyword evidence="2" id="KW-0489">Methyltransferase</keyword>
<dbReference type="Pfam" id="PF13847">
    <property type="entry name" value="Methyltransf_31"/>
    <property type="match status" value="1"/>
</dbReference>
<dbReference type="Proteomes" id="UP000186102">
    <property type="component" value="Unassembled WGS sequence"/>
</dbReference>
<dbReference type="GO" id="GO:0032259">
    <property type="term" value="P:methylation"/>
    <property type="evidence" value="ECO:0007669"/>
    <property type="project" value="UniProtKB-KW"/>
</dbReference>
<name>A0A1Q8QZ25_9FIRM</name>
<dbReference type="GO" id="GO:0008168">
    <property type="term" value="F:methyltransferase activity"/>
    <property type="evidence" value="ECO:0007669"/>
    <property type="project" value="UniProtKB-KW"/>
</dbReference>
<accession>A0A1Q8QZ25</accession>
<evidence type="ECO:0000313" key="2">
    <source>
        <dbReference type="EMBL" id="OLN32597.1"/>
    </source>
</evidence>
<dbReference type="STRING" id="1888891.DSOL_1635"/>
<dbReference type="InterPro" id="IPR025714">
    <property type="entry name" value="Methyltranfer_dom"/>
</dbReference>
<dbReference type="PANTHER" id="PTHR44068:SF11">
    <property type="entry name" value="GERANYL DIPHOSPHATE 2-C-METHYLTRANSFERASE"/>
    <property type="match status" value="1"/>
</dbReference>
<dbReference type="EMBL" id="MLBF01000008">
    <property type="protein sequence ID" value="OLN32597.1"/>
    <property type="molecule type" value="Genomic_DNA"/>
</dbReference>
<comment type="caution">
    <text evidence="2">The sequence shown here is derived from an EMBL/GenBank/DDBJ whole genome shotgun (WGS) entry which is preliminary data.</text>
</comment>
<organism evidence="2 3">
    <name type="scientific">Desulfosporosinus metallidurans</name>
    <dbReference type="NCBI Taxonomy" id="1888891"/>
    <lineage>
        <taxon>Bacteria</taxon>
        <taxon>Bacillati</taxon>
        <taxon>Bacillota</taxon>
        <taxon>Clostridia</taxon>
        <taxon>Eubacteriales</taxon>
        <taxon>Desulfitobacteriaceae</taxon>
        <taxon>Desulfosporosinus</taxon>
    </lineage>
</organism>
<proteinExistence type="predicted"/>
<keyword evidence="2" id="KW-0808">Transferase</keyword>
<dbReference type="PANTHER" id="PTHR44068">
    <property type="entry name" value="ZGC:194242"/>
    <property type="match status" value="1"/>
</dbReference>
<feature type="domain" description="Methyltransferase" evidence="1">
    <location>
        <begin position="35"/>
        <end position="168"/>
    </location>
</feature>
<dbReference type="InterPro" id="IPR050447">
    <property type="entry name" value="Erg6_SMT_methyltransf"/>
</dbReference>
<evidence type="ECO:0000313" key="3">
    <source>
        <dbReference type="Proteomes" id="UP000186102"/>
    </source>
</evidence>
<keyword evidence="3" id="KW-1185">Reference proteome</keyword>
<evidence type="ECO:0000259" key="1">
    <source>
        <dbReference type="Pfam" id="PF13847"/>
    </source>
</evidence>
<protein>
    <submittedName>
        <fullName evidence="2">SAM-dependent methyltransferase</fullName>
    </submittedName>
</protein>
<reference evidence="2 3" key="1">
    <citation type="submission" date="2016-09" db="EMBL/GenBank/DDBJ databases">
        <title>Complete genome of Desulfosporosinus sp. OL.</title>
        <authorList>
            <person name="Mardanov A."/>
            <person name="Beletsky A."/>
            <person name="Panova A."/>
            <person name="Karnachuk O."/>
            <person name="Ravin N."/>
        </authorList>
    </citation>
    <scope>NUCLEOTIDE SEQUENCE [LARGE SCALE GENOMIC DNA]</scope>
    <source>
        <strain evidence="2 3">OL</strain>
    </source>
</reference>